<dbReference type="Gene3D" id="1.10.1660.10">
    <property type="match status" value="1"/>
</dbReference>
<dbReference type="SMART" id="SM00422">
    <property type="entry name" value="HTH_MERR"/>
    <property type="match status" value="1"/>
</dbReference>
<gene>
    <name evidence="3" type="ORF">GCM10009550_53030</name>
</gene>
<comment type="caution">
    <text evidence="3">The sequence shown here is derived from an EMBL/GenBank/DDBJ whole genome shotgun (WGS) entry which is preliminary data.</text>
</comment>
<dbReference type="InterPro" id="IPR047057">
    <property type="entry name" value="MerR_fam"/>
</dbReference>
<dbReference type="CDD" id="cd00592">
    <property type="entry name" value="HTH_MerR-like"/>
    <property type="match status" value="1"/>
</dbReference>
<keyword evidence="1" id="KW-0238">DNA-binding</keyword>
<evidence type="ECO:0000259" key="2">
    <source>
        <dbReference type="PROSITE" id="PS50937"/>
    </source>
</evidence>
<evidence type="ECO:0000256" key="1">
    <source>
        <dbReference type="ARBA" id="ARBA00023125"/>
    </source>
</evidence>
<feature type="domain" description="HTH merR-type" evidence="2">
    <location>
        <begin position="9"/>
        <end position="78"/>
    </location>
</feature>
<accession>A0ABP4C7B5</accession>
<dbReference type="SUPFAM" id="SSF46955">
    <property type="entry name" value="Putative DNA-binding domain"/>
    <property type="match status" value="1"/>
</dbReference>
<evidence type="ECO:0000313" key="3">
    <source>
        <dbReference type="EMBL" id="GAA0961038.1"/>
    </source>
</evidence>
<sequence>MGDMDGEHLYTIGELARRTGLAVKTIRFYSDSGVVPPTDRSPAGYRLYDLDALVRLDLVRTLRELGFDLAAIRRVLDRRVSVPEIAAVHADALDAQIRTLRTRRAVLRAVAERGSDPELTEQVREHVESARASGIDPASDRARTVLDGIIARSCAAFGETDSPEYRAALLTRVETANDPRTERCFQLLGIMNGWPPIPTLVPVFDWFVQSLRHHPVP</sequence>
<dbReference type="PROSITE" id="PS50937">
    <property type="entry name" value="HTH_MERR_2"/>
    <property type="match status" value="1"/>
</dbReference>
<protein>
    <recommendedName>
        <fullName evidence="2">HTH merR-type domain-containing protein</fullName>
    </recommendedName>
</protein>
<dbReference type="InterPro" id="IPR000551">
    <property type="entry name" value="MerR-type_HTH_dom"/>
</dbReference>
<evidence type="ECO:0000313" key="4">
    <source>
        <dbReference type="Proteomes" id="UP001500665"/>
    </source>
</evidence>
<dbReference type="Proteomes" id="UP001500665">
    <property type="component" value="Unassembled WGS sequence"/>
</dbReference>
<organism evidence="3 4">
    <name type="scientific">Actinocorallia libanotica</name>
    <dbReference type="NCBI Taxonomy" id="46162"/>
    <lineage>
        <taxon>Bacteria</taxon>
        <taxon>Bacillati</taxon>
        <taxon>Actinomycetota</taxon>
        <taxon>Actinomycetes</taxon>
        <taxon>Streptosporangiales</taxon>
        <taxon>Thermomonosporaceae</taxon>
        <taxon>Actinocorallia</taxon>
    </lineage>
</organism>
<dbReference type="PRINTS" id="PR00040">
    <property type="entry name" value="HTHMERR"/>
</dbReference>
<keyword evidence="4" id="KW-1185">Reference proteome</keyword>
<dbReference type="PANTHER" id="PTHR30204:SF93">
    <property type="entry name" value="HTH MERR-TYPE DOMAIN-CONTAINING PROTEIN"/>
    <property type="match status" value="1"/>
</dbReference>
<dbReference type="Pfam" id="PF13411">
    <property type="entry name" value="MerR_1"/>
    <property type="match status" value="1"/>
</dbReference>
<dbReference type="PANTHER" id="PTHR30204">
    <property type="entry name" value="REDOX-CYCLING DRUG-SENSING TRANSCRIPTIONAL ACTIVATOR SOXR"/>
    <property type="match status" value="1"/>
</dbReference>
<dbReference type="EMBL" id="BAAAHH010000025">
    <property type="protein sequence ID" value="GAA0961038.1"/>
    <property type="molecule type" value="Genomic_DNA"/>
</dbReference>
<name>A0ABP4C7B5_9ACTN</name>
<proteinExistence type="predicted"/>
<reference evidence="4" key="1">
    <citation type="journal article" date="2019" name="Int. J. Syst. Evol. Microbiol.">
        <title>The Global Catalogue of Microorganisms (GCM) 10K type strain sequencing project: providing services to taxonomists for standard genome sequencing and annotation.</title>
        <authorList>
            <consortium name="The Broad Institute Genomics Platform"/>
            <consortium name="The Broad Institute Genome Sequencing Center for Infectious Disease"/>
            <person name="Wu L."/>
            <person name="Ma J."/>
        </authorList>
    </citation>
    <scope>NUCLEOTIDE SEQUENCE [LARGE SCALE GENOMIC DNA]</scope>
    <source>
        <strain evidence="4">JCM 10696</strain>
    </source>
</reference>
<dbReference type="InterPro" id="IPR009061">
    <property type="entry name" value="DNA-bd_dom_put_sf"/>
</dbReference>